<evidence type="ECO:0000313" key="2">
    <source>
        <dbReference type="EMBL" id="OCK79358.1"/>
    </source>
</evidence>
<feature type="transmembrane region" description="Helical" evidence="1">
    <location>
        <begin position="81"/>
        <end position="103"/>
    </location>
</feature>
<gene>
    <name evidence="2" type="ORF">K432DRAFT_70944</name>
</gene>
<proteinExistence type="predicted"/>
<protein>
    <recommendedName>
        <fullName evidence="4">Transmembrane protein</fullName>
    </recommendedName>
</protein>
<organism evidence="2 3">
    <name type="scientific">Lepidopterella palustris CBS 459.81</name>
    <dbReference type="NCBI Taxonomy" id="1314670"/>
    <lineage>
        <taxon>Eukaryota</taxon>
        <taxon>Fungi</taxon>
        <taxon>Dikarya</taxon>
        <taxon>Ascomycota</taxon>
        <taxon>Pezizomycotina</taxon>
        <taxon>Dothideomycetes</taxon>
        <taxon>Pleosporomycetidae</taxon>
        <taxon>Mytilinidiales</taxon>
        <taxon>Argynnaceae</taxon>
        <taxon>Lepidopterella</taxon>
    </lineage>
</organism>
<keyword evidence="1" id="KW-0812">Transmembrane</keyword>
<dbReference type="AlphaFoldDB" id="A0A8E2E8T5"/>
<name>A0A8E2E8T5_9PEZI</name>
<dbReference type="Proteomes" id="UP000250266">
    <property type="component" value="Unassembled WGS sequence"/>
</dbReference>
<keyword evidence="1" id="KW-0472">Membrane</keyword>
<reference evidence="2 3" key="1">
    <citation type="journal article" date="2016" name="Nat. Commun.">
        <title>Ectomycorrhizal ecology is imprinted in the genome of the dominant symbiotic fungus Cenococcum geophilum.</title>
        <authorList>
            <consortium name="DOE Joint Genome Institute"/>
            <person name="Peter M."/>
            <person name="Kohler A."/>
            <person name="Ohm R.A."/>
            <person name="Kuo A."/>
            <person name="Krutzmann J."/>
            <person name="Morin E."/>
            <person name="Arend M."/>
            <person name="Barry K.W."/>
            <person name="Binder M."/>
            <person name="Choi C."/>
            <person name="Clum A."/>
            <person name="Copeland A."/>
            <person name="Grisel N."/>
            <person name="Haridas S."/>
            <person name="Kipfer T."/>
            <person name="LaButti K."/>
            <person name="Lindquist E."/>
            <person name="Lipzen A."/>
            <person name="Maire R."/>
            <person name="Meier B."/>
            <person name="Mihaltcheva S."/>
            <person name="Molinier V."/>
            <person name="Murat C."/>
            <person name="Poggeler S."/>
            <person name="Quandt C.A."/>
            <person name="Sperisen C."/>
            <person name="Tritt A."/>
            <person name="Tisserant E."/>
            <person name="Crous P.W."/>
            <person name="Henrissat B."/>
            <person name="Nehls U."/>
            <person name="Egli S."/>
            <person name="Spatafora J.W."/>
            <person name="Grigoriev I.V."/>
            <person name="Martin F.M."/>
        </authorList>
    </citation>
    <scope>NUCLEOTIDE SEQUENCE [LARGE SCALE GENOMIC DNA]</scope>
    <source>
        <strain evidence="2 3">CBS 459.81</strain>
    </source>
</reference>
<accession>A0A8E2E8T5</accession>
<evidence type="ECO:0000313" key="3">
    <source>
        <dbReference type="Proteomes" id="UP000250266"/>
    </source>
</evidence>
<evidence type="ECO:0008006" key="4">
    <source>
        <dbReference type="Google" id="ProtNLM"/>
    </source>
</evidence>
<keyword evidence="1" id="KW-1133">Transmembrane helix</keyword>
<keyword evidence="3" id="KW-1185">Reference proteome</keyword>
<sequence length="160" mass="18118">MMPVDYDCVEGNIVDIESEYHHFMPSNSTSCIRKYSEKLFMLFSIQCSRNISCPPPPCFAHSKQLSLLSPLDHLPPPIRTMTVGILAFCAILFFSPALITLTFRSTPSDAIFLSNQQTWPTRPLKPVPSCLRVRTASRLFIPRKSRVRDAFSSSHYESSC</sequence>
<dbReference type="EMBL" id="KV745010">
    <property type="protein sequence ID" value="OCK79358.1"/>
    <property type="molecule type" value="Genomic_DNA"/>
</dbReference>
<evidence type="ECO:0000256" key="1">
    <source>
        <dbReference type="SAM" id="Phobius"/>
    </source>
</evidence>